<keyword evidence="3" id="KW-1185">Reference proteome</keyword>
<reference evidence="2 3" key="1">
    <citation type="submission" date="2022-08" db="EMBL/GenBank/DDBJ databases">
        <title>novel species in genus Aeromicrobium.</title>
        <authorList>
            <person name="Ye L."/>
        </authorList>
    </citation>
    <scope>NUCLEOTIDE SEQUENCE [LARGE SCALE GENOMIC DNA]</scope>
    <source>
        <strain evidence="3">zg-Y1379</strain>
    </source>
</reference>
<protein>
    <recommendedName>
        <fullName evidence="1">HTH cro/C1-type domain-containing protein</fullName>
    </recommendedName>
</protein>
<dbReference type="InterPro" id="IPR001387">
    <property type="entry name" value="Cro/C1-type_HTH"/>
</dbReference>
<dbReference type="EMBL" id="CP102173">
    <property type="protein sequence ID" value="UUP14973.1"/>
    <property type="molecule type" value="Genomic_DNA"/>
</dbReference>
<name>A0ABY5MCW9_9ACTN</name>
<evidence type="ECO:0000259" key="1">
    <source>
        <dbReference type="PROSITE" id="PS50943"/>
    </source>
</evidence>
<dbReference type="Gene3D" id="1.10.260.40">
    <property type="entry name" value="lambda repressor-like DNA-binding domains"/>
    <property type="match status" value="1"/>
</dbReference>
<dbReference type="PROSITE" id="PS50943">
    <property type="entry name" value="HTH_CROC1"/>
    <property type="match status" value="1"/>
</dbReference>
<evidence type="ECO:0000313" key="3">
    <source>
        <dbReference type="Proteomes" id="UP001316184"/>
    </source>
</evidence>
<sequence length="129" mass="14145">MGDAEHFFEDIEATRAAARERAKADQQRIGERAREARGDISQAYAVLALEQEHGLVLSTRALSEIESGKRSLKLSEAVILAGFYGVELTALTPDGTTSRQAAIGRGASELLRVRNYIDERITVLEQEGE</sequence>
<gene>
    <name evidence="2" type="ORF">NQV15_06590</name>
</gene>
<accession>A0ABY5MCW9</accession>
<evidence type="ECO:0000313" key="2">
    <source>
        <dbReference type="EMBL" id="UUP14973.1"/>
    </source>
</evidence>
<organism evidence="2 3">
    <name type="scientific">Aeromicrobium wangtongii</name>
    <dbReference type="NCBI Taxonomy" id="2969247"/>
    <lineage>
        <taxon>Bacteria</taxon>
        <taxon>Bacillati</taxon>
        <taxon>Actinomycetota</taxon>
        <taxon>Actinomycetes</taxon>
        <taxon>Propionibacteriales</taxon>
        <taxon>Nocardioidaceae</taxon>
        <taxon>Aeromicrobium</taxon>
    </lineage>
</organism>
<dbReference type="RefSeq" id="WP_232398989.1">
    <property type="nucleotide sequence ID" value="NZ_CP102173.1"/>
</dbReference>
<proteinExistence type="predicted"/>
<feature type="domain" description="HTH cro/C1-type" evidence="1">
    <location>
        <begin position="57"/>
        <end position="91"/>
    </location>
</feature>
<dbReference type="InterPro" id="IPR010982">
    <property type="entry name" value="Lambda_DNA-bd_dom_sf"/>
</dbReference>
<dbReference type="Proteomes" id="UP001316184">
    <property type="component" value="Chromosome"/>
</dbReference>